<proteinExistence type="predicted"/>
<comment type="caution">
    <text evidence="1">The sequence shown here is derived from an EMBL/GenBank/DDBJ whole genome shotgun (WGS) entry which is preliminary data.</text>
</comment>
<dbReference type="RefSeq" id="WP_279525150.1">
    <property type="nucleotide sequence ID" value="NZ_JARVII010000035.1"/>
</dbReference>
<dbReference type="Proteomes" id="UP001237156">
    <property type="component" value="Unassembled WGS sequence"/>
</dbReference>
<dbReference type="AlphaFoldDB" id="A0AAW6RLL3"/>
<protein>
    <submittedName>
        <fullName evidence="1">Uncharacterized protein</fullName>
    </submittedName>
</protein>
<accession>A0AAW6RLL3</accession>
<name>A0AAW6RLL3_9BURK</name>
<evidence type="ECO:0000313" key="2">
    <source>
        <dbReference type="Proteomes" id="UP001237156"/>
    </source>
</evidence>
<dbReference type="EMBL" id="JARVII010000035">
    <property type="protein sequence ID" value="MDG9700430.1"/>
    <property type="molecule type" value="Genomic_DNA"/>
</dbReference>
<reference evidence="1 2" key="1">
    <citation type="submission" date="2023-04" db="EMBL/GenBank/DDBJ databases">
        <title>Ottowia paracancer sp. nov., isolated from human stomach.</title>
        <authorList>
            <person name="Song Y."/>
        </authorList>
    </citation>
    <scope>NUCLEOTIDE SEQUENCE [LARGE SCALE GENOMIC DNA]</scope>
    <source>
        <strain evidence="1 2">10c7w1</strain>
    </source>
</reference>
<keyword evidence="2" id="KW-1185">Reference proteome</keyword>
<sequence length="414" mass="43920">MDASTPIDPLFLALAQPVLRGPARQAVTVMPGTGGAAIGARLWPRDDQGGAVYAWGHAAPQDGVPWLASQRRVWALLDGHRPLTVAPATGWGWNGGPPKAPYPSVVSAQVGGLTVFFANTAQQVRVFAADAEQAVELEPVDDAQIFAAWSCAGQLWTAGMTSRLVAGGGDDFDLSQALLLRWNTRPLAVAARWQGRDLWRVNELATSAAGWSDVLGVEAWLTALPGAESGPRWLLGAPITRGVHDPLDYPYWLLLGPPAPNDYMALLLARVDGLAAAAASEPPPLTLMRVLDGFSLVGCCGMGGSADGALVFTARRELENAYNSCQPSQLHVSRWDGAAAQLGAPQPLSIAGLPPQAAQAMLRDFDAIYHPAFGYAATLTWKEDEITAATALLHSRDGRQWQVVQRLEPAPEPG</sequence>
<organism evidence="1 2">
    <name type="scientific">Ottowia cancrivicina</name>
    <dbReference type="NCBI Taxonomy" id="3040346"/>
    <lineage>
        <taxon>Bacteria</taxon>
        <taxon>Pseudomonadati</taxon>
        <taxon>Pseudomonadota</taxon>
        <taxon>Betaproteobacteria</taxon>
        <taxon>Burkholderiales</taxon>
        <taxon>Comamonadaceae</taxon>
        <taxon>Ottowia</taxon>
    </lineage>
</organism>
<evidence type="ECO:0000313" key="1">
    <source>
        <dbReference type="EMBL" id="MDG9700430.1"/>
    </source>
</evidence>
<gene>
    <name evidence="1" type="ORF">QB898_12040</name>
</gene>